<dbReference type="InterPro" id="IPR001173">
    <property type="entry name" value="Glyco_trans_2-like"/>
</dbReference>
<dbReference type="InterPro" id="IPR029044">
    <property type="entry name" value="Nucleotide-diphossugar_trans"/>
</dbReference>
<keyword evidence="2" id="KW-0808">Transferase</keyword>
<evidence type="ECO:0000313" key="2">
    <source>
        <dbReference type="EMBL" id="MFC4748942.1"/>
    </source>
</evidence>
<dbReference type="EMBL" id="JBHSGV010000006">
    <property type="protein sequence ID" value="MFC4748942.1"/>
    <property type="molecule type" value="Genomic_DNA"/>
</dbReference>
<organism evidence="2 3">
    <name type="scientific">Flavobacterium branchiicola</name>
    <dbReference type="NCBI Taxonomy" id="1114875"/>
    <lineage>
        <taxon>Bacteria</taxon>
        <taxon>Pseudomonadati</taxon>
        <taxon>Bacteroidota</taxon>
        <taxon>Flavobacteriia</taxon>
        <taxon>Flavobacteriales</taxon>
        <taxon>Flavobacteriaceae</taxon>
        <taxon>Flavobacterium</taxon>
    </lineage>
</organism>
<dbReference type="EC" id="2.4.-.-" evidence="2"/>
<keyword evidence="3" id="KW-1185">Reference proteome</keyword>
<evidence type="ECO:0000313" key="3">
    <source>
        <dbReference type="Proteomes" id="UP001595935"/>
    </source>
</evidence>
<evidence type="ECO:0000259" key="1">
    <source>
        <dbReference type="Pfam" id="PF00535"/>
    </source>
</evidence>
<reference evidence="3" key="1">
    <citation type="journal article" date="2019" name="Int. J. Syst. Evol. Microbiol.">
        <title>The Global Catalogue of Microorganisms (GCM) 10K type strain sequencing project: providing services to taxonomists for standard genome sequencing and annotation.</title>
        <authorList>
            <consortium name="The Broad Institute Genomics Platform"/>
            <consortium name="The Broad Institute Genome Sequencing Center for Infectious Disease"/>
            <person name="Wu L."/>
            <person name="Ma J."/>
        </authorList>
    </citation>
    <scope>NUCLEOTIDE SEQUENCE [LARGE SCALE GENOMIC DNA]</scope>
    <source>
        <strain evidence="3">WYCCWR 13023</strain>
    </source>
</reference>
<proteinExistence type="predicted"/>
<dbReference type="PANTHER" id="PTHR22916">
    <property type="entry name" value="GLYCOSYLTRANSFERASE"/>
    <property type="match status" value="1"/>
</dbReference>
<dbReference type="Proteomes" id="UP001595935">
    <property type="component" value="Unassembled WGS sequence"/>
</dbReference>
<sequence>MSNTPLVSVLTALYNHEKYVKEALDSVLKEDYTNKELIIINDGSSDNSEEIVKRWIKENEHLVSVEYYFRPNKGVCETANELVAKARGKYIVWLPSDDVLYGNTISERVRLLEQNEEKGKLVLVSDAKVINSEGEIILNSTMTEYNRGNKEKYKYDEGIIEEVLMNPSISGAVLMINKALYNIIGVYPKDINAEDWFFIQRAAAIKSILFQDKPVSLYRVHDYNTSGAAIPLLQRRRLIVSIIKTFYRNIKWFKERKYKLMCIKQFIRYNLIYVKINLRIYKIIK</sequence>
<accession>A0ABV9PHU7</accession>
<dbReference type="RefSeq" id="WP_213258882.1">
    <property type="nucleotide sequence ID" value="NZ_JAGYWA010000006.1"/>
</dbReference>
<dbReference type="PANTHER" id="PTHR22916:SF3">
    <property type="entry name" value="UDP-GLCNAC:BETAGAL BETA-1,3-N-ACETYLGLUCOSAMINYLTRANSFERASE-LIKE PROTEIN 1"/>
    <property type="match status" value="1"/>
</dbReference>
<comment type="caution">
    <text evidence="2">The sequence shown here is derived from an EMBL/GenBank/DDBJ whole genome shotgun (WGS) entry which is preliminary data.</text>
</comment>
<dbReference type="GO" id="GO:0016757">
    <property type="term" value="F:glycosyltransferase activity"/>
    <property type="evidence" value="ECO:0007669"/>
    <property type="project" value="UniProtKB-KW"/>
</dbReference>
<feature type="domain" description="Glycosyltransferase 2-like" evidence="1">
    <location>
        <begin position="8"/>
        <end position="119"/>
    </location>
</feature>
<gene>
    <name evidence="2" type="ORF">ACFO5S_15920</name>
</gene>
<protein>
    <submittedName>
        <fullName evidence="2">Glycosyltransferase</fullName>
        <ecNumber evidence="2">2.4.-.-</ecNumber>
    </submittedName>
</protein>
<dbReference type="SUPFAM" id="SSF53448">
    <property type="entry name" value="Nucleotide-diphospho-sugar transferases"/>
    <property type="match status" value="1"/>
</dbReference>
<name>A0ABV9PHU7_9FLAO</name>
<keyword evidence="2" id="KW-0328">Glycosyltransferase</keyword>
<dbReference type="Gene3D" id="3.90.550.10">
    <property type="entry name" value="Spore Coat Polysaccharide Biosynthesis Protein SpsA, Chain A"/>
    <property type="match status" value="1"/>
</dbReference>
<dbReference type="Pfam" id="PF00535">
    <property type="entry name" value="Glycos_transf_2"/>
    <property type="match status" value="1"/>
</dbReference>